<protein>
    <submittedName>
        <fullName evidence="1">Uncharacterized protein</fullName>
    </submittedName>
</protein>
<organism evidence="1 2">
    <name type="scientific">Streptomyces mexicanus</name>
    <dbReference type="NCBI Taxonomy" id="178566"/>
    <lineage>
        <taxon>Bacteria</taxon>
        <taxon>Bacillati</taxon>
        <taxon>Actinomycetota</taxon>
        <taxon>Actinomycetes</taxon>
        <taxon>Kitasatosporales</taxon>
        <taxon>Streptomycetaceae</taxon>
        <taxon>Streptomyces</taxon>
    </lineage>
</organism>
<dbReference type="Proteomes" id="UP000517694">
    <property type="component" value="Unassembled WGS sequence"/>
</dbReference>
<name>A0A7X1I635_9ACTN</name>
<accession>A0A7X1I635</accession>
<proteinExistence type="predicted"/>
<comment type="caution">
    <text evidence="1">The sequence shown here is derived from an EMBL/GenBank/DDBJ whole genome shotgun (WGS) entry which is preliminary data.</text>
</comment>
<keyword evidence="2" id="KW-1185">Reference proteome</keyword>
<dbReference type="AlphaFoldDB" id="A0A7X1I635"/>
<reference evidence="1 2" key="1">
    <citation type="submission" date="2020-08" db="EMBL/GenBank/DDBJ databases">
        <title>Whole-Genome Sequence of French Clinical Streptomyces mexicanus Strain Q0842.</title>
        <authorList>
            <person name="Boxberger M."/>
            <person name="La Scola B."/>
        </authorList>
    </citation>
    <scope>NUCLEOTIDE SEQUENCE [LARGE SCALE GENOMIC DNA]</scope>
    <source>
        <strain evidence="1 2">Marseille-Q0842</strain>
    </source>
</reference>
<gene>
    <name evidence="1" type="ORF">H1R13_31960</name>
</gene>
<evidence type="ECO:0000313" key="2">
    <source>
        <dbReference type="Proteomes" id="UP000517694"/>
    </source>
</evidence>
<evidence type="ECO:0000313" key="1">
    <source>
        <dbReference type="EMBL" id="MBC2869416.1"/>
    </source>
</evidence>
<dbReference type="EMBL" id="JACMHY010000018">
    <property type="protein sequence ID" value="MBC2869416.1"/>
    <property type="molecule type" value="Genomic_DNA"/>
</dbReference>
<dbReference type="RefSeq" id="WP_159671166.1">
    <property type="nucleotide sequence ID" value="NZ_JACMHY010000018.1"/>
</dbReference>
<dbReference type="OrthoDB" id="4247004at2"/>
<sequence length="68" mass="7760">MRTRRSPGLIRSLGRSLGEGVMWMGFGWFAIHLPHPWTGYVTPPGEHPCLPPLPQEEIARRLELLEEV</sequence>